<reference evidence="2" key="1">
    <citation type="submission" date="2019-03" db="EMBL/GenBank/DDBJ databases">
        <title>Improved annotation for the trematode Fasciola hepatica.</title>
        <authorList>
            <person name="Choi Y.-J."/>
            <person name="Martin J."/>
            <person name="Mitreva M."/>
        </authorList>
    </citation>
    <scope>NUCLEOTIDE SEQUENCE [LARGE SCALE GENOMIC DNA]</scope>
</reference>
<feature type="transmembrane region" description="Helical" evidence="1">
    <location>
        <begin position="69"/>
        <end position="89"/>
    </location>
</feature>
<feature type="transmembrane region" description="Helical" evidence="1">
    <location>
        <begin position="26"/>
        <end position="49"/>
    </location>
</feature>
<gene>
    <name evidence="2" type="ORF">D915_002454</name>
</gene>
<keyword evidence="1" id="KW-0812">Transmembrane</keyword>
<evidence type="ECO:0000256" key="1">
    <source>
        <dbReference type="SAM" id="Phobius"/>
    </source>
</evidence>
<evidence type="ECO:0000313" key="3">
    <source>
        <dbReference type="Proteomes" id="UP000230066"/>
    </source>
</evidence>
<feature type="transmembrane region" description="Helical" evidence="1">
    <location>
        <begin position="203"/>
        <end position="223"/>
    </location>
</feature>
<feature type="transmembrane region" description="Helical" evidence="1">
    <location>
        <begin position="110"/>
        <end position="128"/>
    </location>
</feature>
<dbReference type="AlphaFoldDB" id="A0A4E0RGX2"/>
<keyword evidence="1" id="KW-1133">Transmembrane helix</keyword>
<keyword evidence="3" id="KW-1185">Reference proteome</keyword>
<accession>A0A4E0RGX2</accession>
<dbReference type="Gene3D" id="1.20.140.150">
    <property type="match status" value="1"/>
</dbReference>
<proteinExistence type="predicted"/>
<protein>
    <recommendedName>
        <fullName evidence="4">Transmembrane protein</fullName>
    </recommendedName>
</protein>
<evidence type="ECO:0008006" key="4">
    <source>
        <dbReference type="Google" id="ProtNLM"/>
    </source>
</evidence>
<evidence type="ECO:0000313" key="2">
    <source>
        <dbReference type="EMBL" id="THD26836.1"/>
    </source>
</evidence>
<dbReference type="EMBL" id="JXXN02000615">
    <property type="protein sequence ID" value="THD26836.1"/>
    <property type="molecule type" value="Genomic_DNA"/>
</dbReference>
<keyword evidence="1" id="KW-0472">Membrane</keyword>
<organism evidence="2 3">
    <name type="scientific">Fasciola hepatica</name>
    <name type="common">Liver fluke</name>
    <dbReference type="NCBI Taxonomy" id="6192"/>
    <lineage>
        <taxon>Eukaryota</taxon>
        <taxon>Metazoa</taxon>
        <taxon>Spiralia</taxon>
        <taxon>Lophotrochozoa</taxon>
        <taxon>Platyhelminthes</taxon>
        <taxon>Trematoda</taxon>
        <taxon>Digenea</taxon>
        <taxon>Plagiorchiida</taxon>
        <taxon>Echinostomata</taxon>
        <taxon>Echinostomatoidea</taxon>
        <taxon>Fasciolidae</taxon>
        <taxon>Fasciola</taxon>
    </lineage>
</organism>
<name>A0A4E0RGX2_FASHE</name>
<comment type="caution">
    <text evidence="2">The sequence shown here is derived from an EMBL/GenBank/DDBJ whole genome shotgun (WGS) entry which is preliminary data.</text>
</comment>
<sequence>MSSEMVIRVGQFNPDYISNDVKRKTYFVVNLIITVLCGLSTVMSFISILAKEAWISEDFQTSVQIQDHFRNVTLLVILGTVCSLIGFVISVLRIRSQAVKQSRQCKTAQFFNLVISFVSLLSSVTIWADFIRHTPVEKLHLYQIPNPASRTVSQIQLNDTNHGLNWPIQSQSDKLAVRRNPSMTRLASGLVHRHSRSRITMGWAYWVCVTAVILLFLASLMYLMRKDCEPQNVDSANEFLASNVHSPSFEL</sequence>
<dbReference type="Proteomes" id="UP000230066">
    <property type="component" value="Unassembled WGS sequence"/>
</dbReference>